<gene>
    <name evidence="2" type="ORF">ACFQMG_35935</name>
</gene>
<keyword evidence="3" id="KW-1185">Reference proteome</keyword>
<dbReference type="CDD" id="cd00761">
    <property type="entry name" value="Glyco_tranf_GTA_type"/>
    <property type="match status" value="1"/>
</dbReference>
<evidence type="ECO:0000313" key="2">
    <source>
        <dbReference type="EMBL" id="MFC7184951.1"/>
    </source>
</evidence>
<dbReference type="GO" id="GO:0016757">
    <property type="term" value="F:glycosyltransferase activity"/>
    <property type="evidence" value="ECO:0007669"/>
    <property type="project" value="UniProtKB-KW"/>
</dbReference>
<dbReference type="EC" id="2.4.-.-" evidence="2"/>
<dbReference type="SUPFAM" id="SSF53448">
    <property type="entry name" value="Nucleotide-diphospho-sugar transferases"/>
    <property type="match status" value="1"/>
</dbReference>
<reference evidence="3" key="1">
    <citation type="journal article" date="2019" name="Int. J. Syst. Evol. Microbiol.">
        <title>The Global Catalogue of Microorganisms (GCM) 10K type strain sequencing project: providing services to taxonomists for standard genome sequencing and annotation.</title>
        <authorList>
            <consortium name="The Broad Institute Genomics Platform"/>
            <consortium name="The Broad Institute Genome Sequencing Center for Infectious Disease"/>
            <person name="Wu L."/>
            <person name="Ma J."/>
        </authorList>
    </citation>
    <scope>NUCLEOTIDE SEQUENCE [LARGE SCALE GENOMIC DNA]</scope>
    <source>
        <strain evidence="3">CGMCC 1.12859</strain>
    </source>
</reference>
<dbReference type="InterPro" id="IPR001173">
    <property type="entry name" value="Glyco_trans_2-like"/>
</dbReference>
<organism evidence="2 3">
    <name type="scientific">Kitasatospora paranensis</name>
    <dbReference type="NCBI Taxonomy" id="258053"/>
    <lineage>
        <taxon>Bacteria</taxon>
        <taxon>Bacillati</taxon>
        <taxon>Actinomycetota</taxon>
        <taxon>Actinomycetes</taxon>
        <taxon>Kitasatosporales</taxon>
        <taxon>Streptomycetaceae</taxon>
        <taxon>Kitasatospora</taxon>
    </lineage>
</organism>
<evidence type="ECO:0000259" key="1">
    <source>
        <dbReference type="Pfam" id="PF00535"/>
    </source>
</evidence>
<feature type="domain" description="Glycosyltransferase 2-like" evidence="1">
    <location>
        <begin position="17"/>
        <end position="187"/>
    </location>
</feature>
<keyword evidence="2" id="KW-0808">Transferase</keyword>
<comment type="caution">
    <text evidence="2">The sequence shown here is derived from an EMBL/GenBank/DDBJ whole genome shotgun (WGS) entry which is preliminary data.</text>
</comment>
<protein>
    <submittedName>
        <fullName evidence="2">Glycosyltransferase</fullName>
        <ecNumber evidence="2">2.4.-.-</ecNumber>
    </submittedName>
</protein>
<dbReference type="PANTHER" id="PTHR22916:SF3">
    <property type="entry name" value="UDP-GLCNAC:BETAGAL BETA-1,3-N-ACETYLGLUCOSAMINYLTRANSFERASE-LIKE PROTEIN 1"/>
    <property type="match status" value="1"/>
</dbReference>
<proteinExistence type="predicted"/>
<dbReference type="RefSeq" id="WP_380233085.1">
    <property type="nucleotide sequence ID" value="NZ_JBHSVH010000002.1"/>
</dbReference>
<accession>A0ABW2G681</accession>
<dbReference type="Proteomes" id="UP001596435">
    <property type="component" value="Unassembled WGS sequence"/>
</dbReference>
<dbReference type="Gene3D" id="3.90.550.10">
    <property type="entry name" value="Spore Coat Polysaccharide Biosynthesis Protein SpsA, Chain A"/>
    <property type="match status" value="1"/>
</dbReference>
<evidence type="ECO:0000313" key="3">
    <source>
        <dbReference type="Proteomes" id="UP001596435"/>
    </source>
</evidence>
<sequence length="545" mass="58761">MTASTPGTAPRTAPQVSIVVIVFDDAAHVTAAVRSALGQGDAVAEVIVVDDASTDATPERLARLAAADPRVRVITRTENSGGCGTPRNQGLEAAGSPYVMLLDSDDVLAPDAVNTLLATALAEQADVVAGVCVRRELPAGTDTPWQRDLFPAVGAPPRRYDGIGERPEFLRDTLCVNKLYLRDFLEKHSVRFAEGPVHYEDFVFTARLYAARPRLVAVGETVYLWHVRREAGRQSISLRRDEIRNWQDRVDAHAEAVRILSDAPEPGLADAARTKFVDHDLRMYVRELRQKPAGYRAAWWRTARAHVSGFGPAALAAAGPAGRWLAALLLARPEAVEGAELARACELAATPARLAPPYLTDDDGQPVLAEGVPLTGLADLPSSRLPLAVDGSVRLGPVCAVRLRVHDPYGLVSAARPVNAQLELRTRLGPPLTVRRSLELTPHPDGGWTAGTSVDSFELRDVGEMTAWTLRVGIGFQDGGRAVTAVRAPGLVKRHAVVYRPPVRLALAQAYRTANGELGLRVADGVRGGWEVVRARLRRALARRG</sequence>
<dbReference type="Pfam" id="PF00535">
    <property type="entry name" value="Glycos_transf_2"/>
    <property type="match status" value="1"/>
</dbReference>
<name>A0ABW2G681_9ACTN</name>
<dbReference type="EMBL" id="JBHTAJ010000131">
    <property type="protein sequence ID" value="MFC7184951.1"/>
    <property type="molecule type" value="Genomic_DNA"/>
</dbReference>
<dbReference type="PANTHER" id="PTHR22916">
    <property type="entry name" value="GLYCOSYLTRANSFERASE"/>
    <property type="match status" value="1"/>
</dbReference>
<dbReference type="InterPro" id="IPR029044">
    <property type="entry name" value="Nucleotide-diphossugar_trans"/>
</dbReference>
<keyword evidence="2" id="KW-0328">Glycosyltransferase</keyword>